<keyword evidence="3" id="KW-0548">Nucleotidyltransferase</keyword>
<evidence type="ECO:0000313" key="3">
    <source>
        <dbReference type="EMBL" id="KAE8692748.1"/>
    </source>
</evidence>
<accession>A0A6A2ZLK8</accession>
<keyword evidence="3" id="KW-0808">Transferase</keyword>
<name>A0A6A2ZLK8_HIBSY</name>
<comment type="caution">
    <text evidence="3">The sequence shown here is derived from an EMBL/GenBank/DDBJ whole genome shotgun (WGS) entry which is preliminary data.</text>
</comment>
<proteinExistence type="predicted"/>
<dbReference type="PANTHER" id="PTHR32108:SF5">
    <property type="entry name" value="DYNACTIN SUBUNIT 1-LIKE"/>
    <property type="match status" value="1"/>
</dbReference>
<evidence type="ECO:0000313" key="4">
    <source>
        <dbReference type="Proteomes" id="UP000436088"/>
    </source>
</evidence>
<reference evidence="3" key="1">
    <citation type="submission" date="2019-09" db="EMBL/GenBank/DDBJ databases">
        <title>Draft genome information of white flower Hibiscus syriacus.</title>
        <authorList>
            <person name="Kim Y.-M."/>
        </authorList>
    </citation>
    <scope>NUCLEOTIDE SEQUENCE [LARGE SCALE GENOMIC DNA]</scope>
    <source>
        <strain evidence="3">YM2019G1</strain>
    </source>
</reference>
<dbReference type="InterPro" id="IPR008507">
    <property type="entry name" value="DUF789"/>
</dbReference>
<evidence type="ECO:0000256" key="1">
    <source>
        <dbReference type="SAM" id="Coils"/>
    </source>
</evidence>
<evidence type="ECO:0000259" key="2">
    <source>
        <dbReference type="Pfam" id="PF03732"/>
    </source>
</evidence>
<gene>
    <name evidence="3" type="ORF">F3Y22_tig00110831pilonHSYRG00642</name>
</gene>
<dbReference type="PANTHER" id="PTHR32108">
    <property type="entry name" value="DNA-DIRECTED RNA POLYMERASE SUBUNIT ALPHA"/>
    <property type="match status" value="1"/>
</dbReference>
<dbReference type="EMBL" id="VEPZ02001131">
    <property type="protein sequence ID" value="KAE8692748.1"/>
    <property type="molecule type" value="Genomic_DNA"/>
</dbReference>
<feature type="domain" description="Retrotransposon gag" evidence="2">
    <location>
        <begin position="251"/>
        <end position="337"/>
    </location>
</feature>
<dbReference type="Pfam" id="PF03732">
    <property type="entry name" value="Retrotrans_gag"/>
    <property type="match status" value="1"/>
</dbReference>
<dbReference type="GO" id="GO:0003964">
    <property type="term" value="F:RNA-directed DNA polymerase activity"/>
    <property type="evidence" value="ECO:0007669"/>
    <property type="project" value="UniProtKB-KW"/>
</dbReference>
<keyword evidence="1" id="KW-0175">Coiled coil</keyword>
<dbReference type="InterPro" id="IPR005162">
    <property type="entry name" value="Retrotrans_gag_dom"/>
</dbReference>
<sequence length="462" mass="53691">MIFDSGSTQSNLECFLHCTTPTFKSQFLPKSEIRNLNRLWHPWEREKIEYFTLGYLWNCYNEWSAYGAGVPIGLNNIETLVQYDVPYISAIQIFTGDSSVGGLRLQEQDGETLIELDVIADEFKKQASDSFYRWRASMVLSLGTSAIESQSRRCSPSILFGACSSSLAQFSLRSQNDRCQVSWLTTDQCIWGRFTEREDYNIPDFNEEDKVKKMEEKIKMLEDQMKMIKGGHDYYGIDAMKLSLVPNLEILSGSAIRWYNQLSRSNIKTWKNLAKLFLEQYKHVNDIRPYQVMLQSMEKKHNESFRQYAQKWRDLVVQVHPRLDEKETRKLFIKTLKDPYFGHLVAITSSSFSHLVMAGEIIESTIKQGKIKDEEASKKPPMRERDGEVNNIKHFSKGVTISSPKSIAAVPSGTSKQDSREPRREREYFDHILMTYKELYQQLLDTHVMSPYPMEPMKPSYL</sequence>
<dbReference type="Pfam" id="PF05623">
    <property type="entry name" value="DUF789"/>
    <property type="match status" value="1"/>
</dbReference>
<protein>
    <submittedName>
        <fullName evidence="3">RNA-directed DNA polymerase</fullName>
    </submittedName>
</protein>
<feature type="coiled-coil region" evidence="1">
    <location>
        <begin position="204"/>
        <end position="231"/>
    </location>
</feature>
<organism evidence="3 4">
    <name type="scientific">Hibiscus syriacus</name>
    <name type="common">Rose of Sharon</name>
    <dbReference type="NCBI Taxonomy" id="106335"/>
    <lineage>
        <taxon>Eukaryota</taxon>
        <taxon>Viridiplantae</taxon>
        <taxon>Streptophyta</taxon>
        <taxon>Embryophyta</taxon>
        <taxon>Tracheophyta</taxon>
        <taxon>Spermatophyta</taxon>
        <taxon>Magnoliopsida</taxon>
        <taxon>eudicotyledons</taxon>
        <taxon>Gunneridae</taxon>
        <taxon>Pentapetalae</taxon>
        <taxon>rosids</taxon>
        <taxon>malvids</taxon>
        <taxon>Malvales</taxon>
        <taxon>Malvaceae</taxon>
        <taxon>Malvoideae</taxon>
        <taxon>Hibiscus</taxon>
    </lineage>
</organism>
<keyword evidence="3" id="KW-0695">RNA-directed DNA polymerase</keyword>
<dbReference type="AlphaFoldDB" id="A0A6A2ZLK8"/>
<dbReference type="Proteomes" id="UP000436088">
    <property type="component" value="Unassembled WGS sequence"/>
</dbReference>
<keyword evidence="4" id="KW-1185">Reference proteome</keyword>